<evidence type="ECO:0000313" key="3">
    <source>
        <dbReference type="Proteomes" id="UP000323386"/>
    </source>
</evidence>
<dbReference type="Proteomes" id="UP000323386">
    <property type="component" value="Unassembled WGS sequence"/>
</dbReference>
<dbReference type="PANTHER" id="PTHR35020">
    <property type="entry name" value="N-ACETYLGLUCOSAMINE-INDUCED PROTEIN 1"/>
    <property type="match status" value="1"/>
</dbReference>
<proteinExistence type="predicted"/>
<evidence type="ECO:0000313" key="2">
    <source>
        <dbReference type="EMBL" id="SPO39744.1"/>
    </source>
</evidence>
<feature type="region of interest" description="Disordered" evidence="1">
    <location>
        <begin position="255"/>
        <end position="278"/>
    </location>
</feature>
<name>A0A5C3F5H1_9BASI</name>
<dbReference type="Pfam" id="PF12239">
    <property type="entry name" value="DUF3605"/>
    <property type="match status" value="1"/>
</dbReference>
<gene>
    <name evidence="2" type="ORF">PSFLO_05225</name>
</gene>
<reference evidence="2 3" key="1">
    <citation type="submission" date="2018-03" db="EMBL/GenBank/DDBJ databases">
        <authorList>
            <person name="Guldener U."/>
        </authorList>
    </citation>
    <scope>NUCLEOTIDE SEQUENCE [LARGE SCALE GENOMIC DNA]</scope>
    <source>
        <strain evidence="2 3">DAOM196992</strain>
    </source>
</reference>
<evidence type="ECO:0000256" key="1">
    <source>
        <dbReference type="SAM" id="MobiDB-lite"/>
    </source>
</evidence>
<feature type="compositionally biased region" description="Low complexity" evidence="1">
    <location>
        <begin position="8"/>
        <end position="28"/>
    </location>
</feature>
<dbReference type="GO" id="GO:0005737">
    <property type="term" value="C:cytoplasm"/>
    <property type="evidence" value="ECO:0007669"/>
    <property type="project" value="TreeGrafter"/>
</dbReference>
<dbReference type="AlphaFoldDB" id="A0A5C3F5H1"/>
<feature type="region of interest" description="Disordered" evidence="1">
    <location>
        <begin position="1"/>
        <end position="42"/>
    </location>
</feature>
<sequence>MTLPHVPAAAATASHSSSNGDSHSTRSGTPQPAPRASGSYYVRSTDPSLESLMTWVYIQSTVASGDLDDLFRAQRCEDEYRQWAVPIRKKWGGLEAYIRDVRLGWRPQQQVVDESDSLDADQKVRLRETWPQAEMPHPDGSGTILRHFIDDPRLADPGASDDGEAVVKCIPNDWPYAVPDDVEHWVVWSKLPILHASLFSDPATPFPAATIPSVYSCVLNDGVRGCTGTSTELGAPRVYGNLTKRSTSLHLRNSAEAAVGTGEPSGGPDGVTLDQSAEGQRWASREISRFVRRMWAEERYETVFFCNPPHLRTVPGLSHFHVFVRPKVDRPAA</sequence>
<dbReference type="PANTHER" id="PTHR35020:SF2">
    <property type="entry name" value="N-ACETYLGLUCOSAMINE-INDUCED PROTEIN 1"/>
    <property type="match status" value="1"/>
</dbReference>
<dbReference type="EMBL" id="OOIP01000016">
    <property type="protein sequence ID" value="SPO39744.1"/>
    <property type="molecule type" value="Genomic_DNA"/>
</dbReference>
<dbReference type="GO" id="GO:0006044">
    <property type="term" value="P:N-acetylglucosamine metabolic process"/>
    <property type="evidence" value="ECO:0007669"/>
    <property type="project" value="TreeGrafter"/>
</dbReference>
<dbReference type="InterPro" id="IPR022036">
    <property type="entry name" value="DUF3605"/>
</dbReference>
<protein>
    <submittedName>
        <fullName evidence="2">Uncharacterized protein</fullName>
    </submittedName>
</protein>
<organism evidence="2 3">
    <name type="scientific">Pseudozyma flocculosa</name>
    <dbReference type="NCBI Taxonomy" id="84751"/>
    <lineage>
        <taxon>Eukaryota</taxon>
        <taxon>Fungi</taxon>
        <taxon>Dikarya</taxon>
        <taxon>Basidiomycota</taxon>
        <taxon>Ustilaginomycotina</taxon>
        <taxon>Ustilaginomycetes</taxon>
        <taxon>Ustilaginales</taxon>
        <taxon>Ustilaginaceae</taxon>
        <taxon>Pseudozyma</taxon>
    </lineage>
</organism>
<accession>A0A5C3F5H1</accession>
<keyword evidence="3" id="KW-1185">Reference proteome</keyword>
<dbReference type="OrthoDB" id="498286at2759"/>